<name>F5S7T7_KINKI</name>
<feature type="binding site" evidence="12">
    <location>
        <begin position="285"/>
        <end position="299"/>
    </location>
    <ligand>
        <name>NAD(+)</name>
        <dbReference type="ChEBI" id="CHEBI:57540"/>
    </ligand>
</feature>
<evidence type="ECO:0000256" key="8">
    <source>
        <dbReference type="ARBA" id="ARBA00022827"/>
    </source>
</evidence>
<evidence type="ECO:0000256" key="4">
    <source>
        <dbReference type="ARBA" id="ARBA00020461"/>
    </source>
</evidence>
<dbReference type="AlphaFoldDB" id="F5S7T7"/>
<keyword evidence="9 12" id="KW-0520">NAD</keyword>
<dbReference type="HAMAP" id="MF_00129">
    <property type="entry name" value="MnmG_GidA"/>
    <property type="match status" value="1"/>
</dbReference>
<evidence type="ECO:0000256" key="1">
    <source>
        <dbReference type="ARBA" id="ARBA00001974"/>
    </source>
</evidence>
<dbReference type="GO" id="GO:0002098">
    <property type="term" value="P:tRNA wobble uridine modification"/>
    <property type="evidence" value="ECO:0007669"/>
    <property type="project" value="InterPro"/>
</dbReference>
<proteinExistence type="inferred from homology"/>
<dbReference type="Gene3D" id="1.10.150.570">
    <property type="entry name" value="GidA associated domain, C-terminal subdomain"/>
    <property type="match status" value="1"/>
</dbReference>
<dbReference type="SUPFAM" id="SSF51905">
    <property type="entry name" value="FAD/NAD(P)-binding domain"/>
    <property type="match status" value="1"/>
</dbReference>
<dbReference type="STRING" id="504.KKKWG1_0613"/>
<dbReference type="GO" id="GO:0030488">
    <property type="term" value="P:tRNA methylation"/>
    <property type="evidence" value="ECO:0007669"/>
    <property type="project" value="TreeGrafter"/>
</dbReference>
<comment type="similarity">
    <text evidence="3 12">Belongs to the MnmG family.</text>
</comment>
<keyword evidence="8 12" id="KW-0274">FAD</keyword>
<evidence type="ECO:0000256" key="10">
    <source>
        <dbReference type="ARBA" id="ARBA00025948"/>
    </source>
</evidence>
<dbReference type="HOGENOM" id="CLU_007831_2_2_4"/>
<dbReference type="InterPro" id="IPR044920">
    <property type="entry name" value="MnmG_C_subdom_sf"/>
</dbReference>
<dbReference type="InterPro" id="IPR026904">
    <property type="entry name" value="MnmG_C"/>
</dbReference>
<comment type="subunit">
    <text evidence="10 12">Homodimer. Heterotetramer of two MnmE and two MnmG subunits.</text>
</comment>
<sequence>MQAACNINRYKNMIYPKTYDVIVVGGGHAGTEAALAAARMGAQTLLLTHNIETLGQMSCNPSIGGIGKGHLVRELDALGGAMALATDMSGIQFRHLNASKGAAVRATRAQADRILYKAAIRHMLENQPNLELFQQAVDDVTLDGDRISGVITAMGVEFKARAVVLTAGTFLSGKIHIGLNNYAGGRAGDPAAQSLGGRLRELNLPQGRLKTGTPPRIDGRTIDFSKLTEQAGDTPVPVFSVRGNAAMHPQQISCWITHTNEQTHDIIRSGFDRSPMFTGKIEGVGPRYCPSIEDKINRFADKDSHQIFLEPEGLTTNEYYPNGISTSLPFDIQIGLVRSMKGLENAHILRAGYAIEYDYFDPRNLKASLETKTIAGLFFAGQINGTTGYEEAAAQGLLAGANAVQFIREQDPLLLRREQAYLGVLVDDLITKGVNEPYRMFTSRAEYRLQLREDNADMRLTELGYQIGLVSEEQWRAFDTKREQIEQEIQRLRGTWYTPQKLSESEQMRVFGQKLSREANLHDLLRRPNLNYANLMTLPNALPENPLPNNVVEQVEIQVKYQGYIDRQNDEIAERKDIETMKLPADIDYAKVKGLSAEVQQKLNAHKPETLGQASRIQGITPASVALLMVHLRRGFKDAK</sequence>
<feature type="binding site" evidence="12">
    <location>
        <begin position="25"/>
        <end position="30"/>
    </location>
    <ligand>
        <name>FAD</name>
        <dbReference type="ChEBI" id="CHEBI:57692"/>
    </ligand>
</feature>
<dbReference type="Pfam" id="PF01134">
    <property type="entry name" value="GIDA"/>
    <property type="match status" value="1"/>
</dbReference>
<evidence type="ECO:0000256" key="3">
    <source>
        <dbReference type="ARBA" id="ARBA00007653"/>
    </source>
</evidence>
<evidence type="ECO:0000256" key="12">
    <source>
        <dbReference type="HAMAP-Rule" id="MF_00129"/>
    </source>
</evidence>
<accession>F5S7T7</accession>
<dbReference type="InterPro" id="IPR036188">
    <property type="entry name" value="FAD/NAD-bd_sf"/>
</dbReference>
<dbReference type="Gene3D" id="3.50.50.60">
    <property type="entry name" value="FAD/NAD(P)-binding domain"/>
    <property type="match status" value="2"/>
</dbReference>
<dbReference type="Pfam" id="PF13932">
    <property type="entry name" value="SAM_GIDA_C"/>
    <property type="match status" value="1"/>
</dbReference>
<feature type="domain" description="tRNA uridine 5-carboxymethylaminomethyl modification enzyme C-terminal subdomain" evidence="13">
    <location>
        <begin position="559"/>
        <end position="630"/>
    </location>
</feature>
<dbReference type="FunFam" id="1.10.150.570:FF:000001">
    <property type="entry name" value="tRNA uridine 5-carboxymethylaminomethyl modification enzyme MnmG"/>
    <property type="match status" value="1"/>
</dbReference>
<evidence type="ECO:0000256" key="9">
    <source>
        <dbReference type="ARBA" id="ARBA00023027"/>
    </source>
</evidence>
<comment type="function">
    <text evidence="2 12">NAD-binding protein involved in the addition of a carboxymethylaminomethyl (cmnm) group at the wobble position (U34) of certain tRNAs, forming tRNA-cmnm(5)s(2)U34.</text>
</comment>
<dbReference type="InterPro" id="IPR004416">
    <property type="entry name" value="MnmG"/>
</dbReference>
<dbReference type="eggNOG" id="COG0445">
    <property type="taxonomic scope" value="Bacteria"/>
</dbReference>
<dbReference type="InterPro" id="IPR020595">
    <property type="entry name" value="MnmG-rel_CS"/>
</dbReference>
<dbReference type="InterPro" id="IPR049312">
    <property type="entry name" value="GIDA_C_N"/>
</dbReference>
<evidence type="ECO:0000256" key="7">
    <source>
        <dbReference type="ARBA" id="ARBA00022694"/>
    </source>
</evidence>
<keyword evidence="15" id="KW-1185">Reference proteome</keyword>
<evidence type="ECO:0000313" key="14">
    <source>
        <dbReference type="EMBL" id="EGK08579.1"/>
    </source>
</evidence>
<dbReference type="FunFam" id="3.50.50.60:FF:000010">
    <property type="entry name" value="tRNA uridine 5-carboxymethylaminomethyl modification enzyme MnmG"/>
    <property type="match status" value="1"/>
</dbReference>
<dbReference type="SMART" id="SM01228">
    <property type="entry name" value="GIDA_assoc_3"/>
    <property type="match status" value="1"/>
</dbReference>
<comment type="subcellular location">
    <subcellularLocation>
        <location evidence="12">Cytoplasm</location>
    </subcellularLocation>
</comment>
<comment type="cofactor">
    <cofactor evidence="1 12">
        <name>FAD</name>
        <dbReference type="ChEBI" id="CHEBI:57692"/>
    </cofactor>
</comment>
<dbReference type="NCBIfam" id="TIGR00136">
    <property type="entry name" value="mnmG_gidA"/>
    <property type="match status" value="1"/>
</dbReference>
<dbReference type="Pfam" id="PF21680">
    <property type="entry name" value="GIDA_C_1st"/>
    <property type="match status" value="1"/>
</dbReference>
<dbReference type="Proteomes" id="UP000004207">
    <property type="component" value="Unassembled WGS sequence"/>
</dbReference>
<evidence type="ECO:0000256" key="6">
    <source>
        <dbReference type="ARBA" id="ARBA00022630"/>
    </source>
</evidence>
<dbReference type="GO" id="GO:0005829">
    <property type="term" value="C:cytosol"/>
    <property type="evidence" value="ECO:0007669"/>
    <property type="project" value="TreeGrafter"/>
</dbReference>
<evidence type="ECO:0000256" key="11">
    <source>
        <dbReference type="ARBA" id="ARBA00031800"/>
    </source>
</evidence>
<organism evidence="14 15">
    <name type="scientific">Kingella kingae ATCC 23330</name>
    <dbReference type="NCBI Taxonomy" id="887327"/>
    <lineage>
        <taxon>Bacteria</taxon>
        <taxon>Pseudomonadati</taxon>
        <taxon>Pseudomonadota</taxon>
        <taxon>Betaproteobacteria</taxon>
        <taxon>Neisseriales</taxon>
        <taxon>Neisseriaceae</taxon>
        <taxon>Kingella</taxon>
    </lineage>
</organism>
<dbReference type="EMBL" id="AFHS01000044">
    <property type="protein sequence ID" value="EGK08579.1"/>
    <property type="molecule type" value="Genomic_DNA"/>
</dbReference>
<reference evidence="14 15" key="1">
    <citation type="submission" date="2011-04" db="EMBL/GenBank/DDBJ databases">
        <authorList>
            <person name="Muzny D."/>
            <person name="Qin X."/>
            <person name="Deng J."/>
            <person name="Jiang H."/>
            <person name="Liu Y."/>
            <person name="Qu J."/>
            <person name="Song X.-Z."/>
            <person name="Zhang L."/>
            <person name="Thornton R."/>
            <person name="Coyle M."/>
            <person name="Francisco L."/>
            <person name="Jackson L."/>
            <person name="Javaid M."/>
            <person name="Korchina V."/>
            <person name="Kovar C."/>
            <person name="Mata R."/>
            <person name="Mathew T."/>
            <person name="Ngo R."/>
            <person name="Nguyen L."/>
            <person name="Nguyen N."/>
            <person name="Okwuonu G."/>
            <person name="Ongeri F."/>
            <person name="Pham C."/>
            <person name="Simmons D."/>
            <person name="Wilczek-Boney K."/>
            <person name="Hale W."/>
            <person name="Jakkamsetti A."/>
            <person name="Pham P."/>
            <person name="Ruth R."/>
            <person name="San Lucas F."/>
            <person name="Warren J."/>
            <person name="Zhang J."/>
            <person name="Zhao Z."/>
            <person name="Zhou C."/>
            <person name="Zhu D."/>
            <person name="Lee S."/>
            <person name="Bess C."/>
            <person name="Blankenburg K."/>
            <person name="Forbes L."/>
            <person name="Fu Q."/>
            <person name="Gubbala S."/>
            <person name="Hirani K."/>
            <person name="Jayaseelan J.C."/>
            <person name="Lara F."/>
            <person name="Munidasa M."/>
            <person name="Palculict T."/>
            <person name="Patil S."/>
            <person name="Pu L.-L."/>
            <person name="Saada N."/>
            <person name="Tang L."/>
            <person name="Weissenberger G."/>
            <person name="Zhu Y."/>
            <person name="Hemphill L."/>
            <person name="Shang Y."/>
            <person name="Youmans B."/>
            <person name="Ayvaz T."/>
            <person name="Ross M."/>
            <person name="Santibanez J."/>
            <person name="Aqrawi P."/>
            <person name="Gross S."/>
            <person name="Joshi V."/>
            <person name="Fowler G."/>
            <person name="Nazareth L."/>
            <person name="Reid J."/>
            <person name="Worley K."/>
            <person name="Petrosino J."/>
            <person name="Highlander S."/>
            <person name="Gibbs R."/>
        </authorList>
    </citation>
    <scope>NUCLEOTIDE SEQUENCE [LARGE SCALE GENOMIC DNA]</scope>
    <source>
        <strain evidence="14 15">ATCC 23330</strain>
    </source>
</reference>
<dbReference type="PROSITE" id="PS01280">
    <property type="entry name" value="GIDA_1"/>
    <property type="match status" value="1"/>
</dbReference>
<evidence type="ECO:0000259" key="13">
    <source>
        <dbReference type="SMART" id="SM01228"/>
    </source>
</evidence>
<evidence type="ECO:0000256" key="2">
    <source>
        <dbReference type="ARBA" id="ARBA00003717"/>
    </source>
</evidence>
<evidence type="ECO:0000256" key="5">
    <source>
        <dbReference type="ARBA" id="ARBA00022490"/>
    </source>
</evidence>
<keyword evidence="7 12" id="KW-0819">tRNA processing</keyword>
<evidence type="ECO:0000313" key="15">
    <source>
        <dbReference type="Proteomes" id="UP000004207"/>
    </source>
</evidence>
<gene>
    <name evidence="12" type="primary">mnmG</name>
    <name evidence="12 14" type="synonym">gidA</name>
    <name evidence="14" type="ORF">HMPREF0476_1270</name>
</gene>
<comment type="caution">
    <text evidence="12">Lacks conserved residue(s) required for the propagation of feature annotation.</text>
</comment>
<dbReference type="PANTHER" id="PTHR11806">
    <property type="entry name" value="GLUCOSE INHIBITED DIVISION PROTEIN A"/>
    <property type="match status" value="1"/>
</dbReference>
<dbReference type="InterPro" id="IPR040131">
    <property type="entry name" value="MnmG_N"/>
</dbReference>
<dbReference type="PROSITE" id="PS01281">
    <property type="entry name" value="GIDA_2"/>
    <property type="match status" value="1"/>
</dbReference>
<dbReference type="InterPro" id="IPR002218">
    <property type="entry name" value="MnmG-rel"/>
</dbReference>
<dbReference type="Gene3D" id="1.10.10.1800">
    <property type="entry name" value="tRNA uridine 5-carboxymethylaminomethyl modification enzyme MnmG/GidA"/>
    <property type="match status" value="1"/>
</dbReference>
<keyword evidence="6 12" id="KW-0285">Flavoprotein</keyword>
<protein>
    <recommendedName>
        <fullName evidence="4 12">tRNA uridine 5-carboxymethylaminomethyl modification enzyme MnmG</fullName>
    </recommendedName>
    <alternativeName>
        <fullName evidence="11 12">Glucose-inhibited division protein A</fullName>
    </alternativeName>
</protein>
<dbReference type="PANTHER" id="PTHR11806:SF0">
    <property type="entry name" value="PROTEIN MTO1 HOMOLOG, MITOCHONDRIAL"/>
    <property type="match status" value="1"/>
</dbReference>
<dbReference type="GO" id="GO:0050660">
    <property type="term" value="F:flavin adenine dinucleotide binding"/>
    <property type="evidence" value="ECO:0007669"/>
    <property type="project" value="UniProtKB-UniRule"/>
</dbReference>
<dbReference type="FunFam" id="1.10.10.1800:FF:000001">
    <property type="entry name" value="tRNA uridine 5-carboxymethylaminomethyl modification enzyme MnmG"/>
    <property type="match status" value="1"/>
</dbReference>
<comment type="caution">
    <text evidence="14">The sequence shown here is derived from an EMBL/GenBank/DDBJ whole genome shotgun (WGS) entry which is preliminary data.</text>
</comment>
<keyword evidence="5 12" id="KW-0963">Cytoplasm</keyword>
<dbReference type="FunFam" id="3.50.50.60:FF:000002">
    <property type="entry name" value="tRNA uridine 5-carboxymethylaminomethyl modification enzyme MnmG"/>
    <property type="match status" value="1"/>
</dbReference>
<dbReference type="InterPro" id="IPR047001">
    <property type="entry name" value="MnmG_C_subdom"/>
</dbReference>